<sequence>MASLAKIRAQLLTHPPPLLPPGKALVPSLTAKIAALSLHPTLEVVLHILNQDLPSAHFLVRHMQSAPAFEGMFLHGILHRIEGDYDNARAWYSDVRDSEIYKHVWGTRGIGWKEWKENEKQKEELDDGQQFLDAVQQCKENAGNPKKEELESKSKEEIESVYRWCADKFGTEKMTDASEAWVKPSDDIKKMGEGQVSGENGRRKF</sequence>
<organism evidence="2 3">
    <name type="scientific">Glarea lozoyensis (strain ATCC 20868 / MF5171)</name>
    <dbReference type="NCBI Taxonomy" id="1116229"/>
    <lineage>
        <taxon>Eukaryota</taxon>
        <taxon>Fungi</taxon>
        <taxon>Dikarya</taxon>
        <taxon>Ascomycota</taxon>
        <taxon>Pezizomycotina</taxon>
        <taxon>Leotiomycetes</taxon>
        <taxon>Helotiales</taxon>
        <taxon>Helotiaceae</taxon>
        <taxon>Glarea</taxon>
    </lineage>
</organism>
<protein>
    <submittedName>
        <fullName evidence="2">Uncharacterized protein</fullName>
    </submittedName>
</protein>
<feature type="region of interest" description="Disordered" evidence="1">
    <location>
        <begin position="183"/>
        <end position="205"/>
    </location>
</feature>
<dbReference type="GeneID" id="19462064"/>
<dbReference type="OMA" id="NARAWYS"/>
<gene>
    <name evidence="2" type="ORF">GLAREA_03008</name>
</gene>
<name>S3CPM3_GLAL2</name>
<accession>S3CPM3</accession>
<reference evidence="2 3" key="1">
    <citation type="journal article" date="2013" name="BMC Genomics">
        <title>Genomics-driven discovery of the pneumocandin biosynthetic gene cluster in the fungus Glarea lozoyensis.</title>
        <authorList>
            <person name="Chen L."/>
            <person name="Yue Q."/>
            <person name="Zhang X."/>
            <person name="Xiang M."/>
            <person name="Wang C."/>
            <person name="Li S."/>
            <person name="Che Y."/>
            <person name="Ortiz-Lopez F.J."/>
            <person name="Bills G.F."/>
            <person name="Liu X."/>
            <person name="An Z."/>
        </authorList>
    </citation>
    <scope>NUCLEOTIDE SEQUENCE [LARGE SCALE GENOMIC DNA]</scope>
    <source>
        <strain evidence="3">ATCC 20868 / MF5171</strain>
    </source>
</reference>
<keyword evidence="3" id="KW-1185">Reference proteome</keyword>
<dbReference type="Proteomes" id="UP000016922">
    <property type="component" value="Unassembled WGS sequence"/>
</dbReference>
<evidence type="ECO:0000313" key="2">
    <source>
        <dbReference type="EMBL" id="EPE27094.1"/>
    </source>
</evidence>
<dbReference type="eggNOG" id="ENOG502S5WX">
    <property type="taxonomic scope" value="Eukaryota"/>
</dbReference>
<dbReference type="EMBL" id="KE145370">
    <property type="protein sequence ID" value="EPE27094.1"/>
    <property type="molecule type" value="Genomic_DNA"/>
</dbReference>
<dbReference type="AlphaFoldDB" id="S3CPM3"/>
<dbReference type="KEGG" id="glz:GLAREA_03008"/>
<dbReference type="HOGENOM" id="CLU_058257_0_0_1"/>
<dbReference type="OrthoDB" id="2306919at2759"/>
<evidence type="ECO:0000313" key="3">
    <source>
        <dbReference type="Proteomes" id="UP000016922"/>
    </source>
</evidence>
<evidence type="ECO:0000256" key="1">
    <source>
        <dbReference type="SAM" id="MobiDB-lite"/>
    </source>
</evidence>
<dbReference type="RefSeq" id="XP_008086284.1">
    <property type="nucleotide sequence ID" value="XM_008088093.1"/>
</dbReference>
<proteinExistence type="predicted"/>